<feature type="signal peptide" evidence="3">
    <location>
        <begin position="1"/>
        <end position="20"/>
    </location>
</feature>
<dbReference type="OrthoDB" id="9390510at2759"/>
<keyword evidence="5" id="KW-1185">Reference proteome</keyword>
<dbReference type="GO" id="GO:0016020">
    <property type="term" value="C:membrane"/>
    <property type="evidence" value="ECO:0007669"/>
    <property type="project" value="TreeGrafter"/>
</dbReference>
<sequence>MAVTFTLILAILAMQPMQKGLHHRDTAADERMRQRKAYLDEQTTRVMQELDRSRGMFLPALQQWPLWTVAGALVLLASVLVRKMKLASGSRSEQDRKEDDREEEDVHGAHSSVSSMAVPTPPPMQDLPDTCEALTELVGDLLKACQILCKRSFMPELYPATGEDGARETWSVHGNSITYRLPVFLWPPPGHSFTLEPDTAGQLPEEQPNIRVGLECVCLRQQLLGDTLCFLHHPEDQLPEDQRSPLLHTLCTHSCLDVAKIVCWAQILVKNAWLLLPESSHCQLTLLPSSKSCRFQLITASKMDICTEMIFAVWRDSQAEP</sequence>
<evidence type="ECO:0008006" key="6">
    <source>
        <dbReference type="Google" id="ProtNLM"/>
    </source>
</evidence>
<evidence type="ECO:0000313" key="5">
    <source>
        <dbReference type="Proteomes" id="UP000694562"/>
    </source>
</evidence>
<organism evidence="4 5">
    <name type="scientific">Falco tinnunculus</name>
    <name type="common">Common kestrel</name>
    <dbReference type="NCBI Taxonomy" id="100819"/>
    <lineage>
        <taxon>Eukaryota</taxon>
        <taxon>Metazoa</taxon>
        <taxon>Chordata</taxon>
        <taxon>Craniata</taxon>
        <taxon>Vertebrata</taxon>
        <taxon>Euteleostomi</taxon>
        <taxon>Archelosauria</taxon>
        <taxon>Archosauria</taxon>
        <taxon>Dinosauria</taxon>
        <taxon>Saurischia</taxon>
        <taxon>Theropoda</taxon>
        <taxon>Coelurosauria</taxon>
        <taxon>Aves</taxon>
        <taxon>Neognathae</taxon>
        <taxon>Neoaves</taxon>
        <taxon>Telluraves</taxon>
        <taxon>Australaves</taxon>
        <taxon>Falconiformes</taxon>
        <taxon>Falconidae</taxon>
        <taxon>Falco</taxon>
    </lineage>
</organism>
<evidence type="ECO:0000313" key="4">
    <source>
        <dbReference type="Ensembl" id="ENSFTIP00000001901.1"/>
    </source>
</evidence>
<dbReference type="OMA" id="ICTEMIF"/>
<dbReference type="Ensembl" id="ENSFTIT00000002001.1">
    <property type="protein sequence ID" value="ENSFTIP00000001901.1"/>
    <property type="gene ID" value="ENSFTIG00000001353.1"/>
</dbReference>
<evidence type="ECO:0000256" key="2">
    <source>
        <dbReference type="SAM" id="Phobius"/>
    </source>
</evidence>
<reference evidence="4" key="2">
    <citation type="submission" date="2025-09" db="UniProtKB">
        <authorList>
            <consortium name="Ensembl"/>
        </authorList>
    </citation>
    <scope>IDENTIFICATION</scope>
</reference>
<name>A0A8C4TVR9_FALTI</name>
<feature type="transmembrane region" description="Helical" evidence="2">
    <location>
        <begin position="64"/>
        <end position="81"/>
    </location>
</feature>
<accession>A0A8C4TVR9</accession>
<evidence type="ECO:0000256" key="1">
    <source>
        <dbReference type="SAM" id="MobiDB-lite"/>
    </source>
</evidence>
<proteinExistence type="predicted"/>
<keyword evidence="3" id="KW-0732">Signal</keyword>
<dbReference type="AlphaFoldDB" id="A0A8C4TVR9"/>
<dbReference type="Proteomes" id="UP000694562">
    <property type="component" value="Unplaced"/>
</dbReference>
<dbReference type="PANTHER" id="PTHR10656">
    <property type="entry name" value="CELL FATE DETERMINING PROTEIN MAB21-RELATED"/>
    <property type="match status" value="1"/>
</dbReference>
<reference evidence="4" key="1">
    <citation type="submission" date="2025-08" db="UniProtKB">
        <authorList>
            <consortium name="Ensembl"/>
        </authorList>
    </citation>
    <scope>IDENTIFICATION</scope>
</reference>
<keyword evidence="2" id="KW-1133">Transmembrane helix</keyword>
<evidence type="ECO:0000256" key="3">
    <source>
        <dbReference type="SAM" id="SignalP"/>
    </source>
</evidence>
<keyword evidence="2" id="KW-0472">Membrane</keyword>
<feature type="chain" id="PRO_5034474876" description="Inositol 1,4,5-trisphosphate receptor-interacting protein-like 1" evidence="3">
    <location>
        <begin position="21"/>
        <end position="321"/>
    </location>
</feature>
<protein>
    <recommendedName>
        <fullName evidence="6">Inositol 1,4,5-trisphosphate receptor-interacting protein-like 1</fullName>
    </recommendedName>
</protein>
<dbReference type="PANTHER" id="PTHR10656:SF40">
    <property type="entry name" value="INOSITOL 1,4,5-TRISPHOSPHATE RECEPTOR-INTERACTING PROTEIN-LIKE 1"/>
    <property type="match status" value="1"/>
</dbReference>
<feature type="region of interest" description="Disordered" evidence="1">
    <location>
        <begin position="87"/>
        <end position="126"/>
    </location>
</feature>
<keyword evidence="2" id="KW-0812">Transmembrane</keyword>
<feature type="compositionally biased region" description="Basic and acidic residues" evidence="1">
    <location>
        <begin position="92"/>
        <end position="108"/>
    </location>
</feature>